<dbReference type="PANTHER" id="PTHR46091">
    <property type="entry name" value="BLR7054 PROTEIN"/>
    <property type="match status" value="1"/>
</dbReference>
<dbReference type="EMBL" id="JACXAI010000004">
    <property type="protein sequence ID" value="MBD1379480.1"/>
    <property type="molecule type" value="Genomic_DNA"/>
</dbReference>
<dbReference type="SUPFAM" id="SSF51905">
    <property type="entry name" value="FAD/NAD(P)-binding domain"/>
    <property type="match status" value="1"/>
</dbReference>
<sequence>MYDVIVIGSGLGGLVAASKLSLAKKKVLVLEKHFIAGGFATSFKRRKWQFDVSLHCLSGLAEGGRVREIFQEIGLYNRVEFQQADQLYSVILPDHEISVDGRVDEYQKTLIELFPQEKKGISELFHLFVTIRNEMLNISSGISNFLKYQNHSLQQMIDEFIQSPKLKSVICQLWIYFGLPPSKLSANYFAYAWTDYHHYGGYYPEGRSESLSNQLKSIIEENGGEVRTKQEVTEILVNDGKACGVITKKEGEFLCNHLISNMDPKKMLNMIPEKEKLPNRFKMKVENVKPSYSCVQAYIILDGVFSNLYNEKNHEVFVCDYHDLNKVEQDILLGNYEEMPYCVTIYENIIPNYQSSSESTLTMMQIASHKDWENLTKEEYNQKKKDVEKIYINRLEKIYPNISKKIKHIELATPMTVKRYTGHSEGAIYGAAQSVEQSLHRNLPQITPIKHLYLAGAWTRPGAGYAGVISSGYNLATTILAREKREVLA</sequence>
<accession>A0A926NE54</accession>
<keyword evidence="1" id="KW-0285">Flavoprotein</keyword>
<evidence type="ECO:0000256" key="2">
    <source>
        <dbReference type="ARBA" id="ARBA00022729"/>
    </source>
</evidence>
<evidence type="ECO:0000256" key="3">
    <source>
        <dbReference type="ARBA" id="ARBA00022827"/>
    </source>
</evidence>
<dbReference type="InterPro" id="IPR052206">
    <property type="entry name" value="Retinol_saturase"/>
</dbReference>
<keyword evidence="8" id="KW-1185">Reference proteome</keyword>
<protein>
    <submittedName>
        <fullName evidence="7">NAD(P)/FAD-dependent oxidoreductase</fullName>
    </submittedName>
</protein>
<dbReference type="GO" id="GO:0016491">
    <property type="term" value="F:oxidoreductase activity"/>
    <property type="evidence" value="ECO:0007669"/>
    <property type="project" value="InterPro"/>
</dbReference>
<keyword evidence="4" id="KW-0521">NADP</keyword>
<gene>
    <name evidence="7" type="ORF">IC621_04495</name>
</gene>
<name>A0A926NE54_9BACI</name>
<evidence type="ECO:0000313" key="7">
    <source>
        <dbReference type="EMBL" id="MBD1379480.1"/>
    </source>
</evidence>
<keyword evidence="5" id="KW-0520">NAD</keyword>
<evidence type="ECO:0000313" key="8">
    <source>
        <dbReference type="Proteomes" id="UP000626844"/>
    </source>
</evidence>
<organism evidence="7 8">
    <name type="scientific">Metabacillus arenae</name>
    <dbReference type="NCBI Taxonomy" id="2771434"/>
    <lineage>
        <taxon>Bacteria</taxon>
        <taxon>Bacillati</taxon>
        <taxon>Bacillota</taxon>
        <taxon>Bacilli</taxon>
        <taxon>Bacillales</taxon>
        <taxon>Bacillaceae</taxon>
        <taxon>Metabacillus</taxon>
    </lineage>
</organism>
<reference evidence="7" key="1">
    <citation type="submission" date="2020-09" db="EMBL/GenBank/DDBJ databases">
        <title>A novel bacterium of genus Bacillus, isolated from South China Sea.</title>
        <authorList>
            <person name="Huang H."/>
            <person name="Mo K."/>
            <person name="Hu Y."/>
        </authorList>
    </citation>
    <scope>NUCLEOTIDE SEQUENCE</scope>
    <source>
        <strain evidence="7">IB182487</strain>
    </source>
</reference>
<comment type="caution">
    <text evidence="7">The sequence shown here is derived from an EMBL/GenBank/DDBJ whole genome shotgun (WGS) entry which is preliminary data.</text>
</comment>
<dbReference type="InterPro" id="IPR036188">
    <property type="entry name" value="FAD/NAD-bd_sf"/>
</dbReference>
<dbReference type="InterPro" id="IPR002937">
    <property type="entry name" value="Amino_oxidase"/>
</dbReference>
<evidence type="ECO:0000259" key="6">
    <source>
        <dbReference type="Pfam" id="PF01593"/>
    </source>
</evidence>
<dbReference type="AlphaFoldDB" id="A0A926NE54"/>
<proteinExistence type="predicted"/>
<keyword evidence="3" id="KW-0274">FAD</keyword>
<evidence type="ECO:0000256" key="1">
    <source>
        <dbReference type="ARBA" id="ARBA00022630"/>
    </source>
</evidence>
<dbReference type="RefSeq" id="WP_191156173.1">
    <property type="nucleotide sequence ID" value="NZ_JACXAI010000004.1"/>
</dbReference>
<dbReference type="Gene3D" id="3.50.50.60">
    <property type="entry name" value="FAD/NAD(P)-binding domain"/>
    <property type="match status" value="2"/>
</dbReference>
<evidence type="ECO:0000256" key="4">
    <source>
        <dbReference type="ARBA" id="ARBA00022857"/>
    </source>
</evidence>
<evidence type="ECO:0000256" key="5">
    <source>
        <dbReference type="ARBA" id="ARBA00023027"/>
    </source>
</evidence>
<dbReference type="PANTHER" id="PTHR46091:SF3">
    <property type="entry name" value="AMINE OXIDASE DOMAIN-CONTAINING PROTEIN"/>
    <property type="match status" value="1"/>
</dbReference>
<feature type="domain" description="Amine oxidase" evidence="6">
    <location>
        <begin position="11"/>
        <end position="480"/>
    </location>
</feature>
<dbReference type="Proteomes" id="UP000626844">
    <property type="component" value="Unassembled WGS sequence"/>
</dbReference>
<dbReference type="Pfam" id="PF01593">
    <property type="entry name" value="Amino_oxidase"/>
    <property type="match status" value="1"/>
</dbReference>
<keyword evidence="2" id="KW-0732">Signal</keyword>